<protein>
    <submittedName>
        <fullName evidence="1">Uncharacterized protein</fullName>
    </submittedName>
</protein>
<dbReference type="PROSITE" id="PS51257">
    <property type="entry name" value="PROKAR_LIPOPROTEIN"/>
    <property type="match status" value="1"/>
</dbReference>
<keyword evidence="2" id="KW-1185">Reference proteome</keyword>
<evidence type="ECO:0000313" key="2">
    <source>
        <dbReference type="Proteomes" id="UP001305521"/>
    </source>
</evidence>
<name>A0ABZ0PFS5_9PROT</name>
<gene>
    <name evidence="1" type="ORF">R9Z33_20445</name>
</gene>
<organism evidence="1 2">
    <name type="scientific">Sediminicoccus rosea</name>
    <dbReference type="NCBI Taxonomy" id="1225128"/>
    <lineage>
        <taxon>Bacteria</taxon>
        <taxon>Pseudomonadati</taxon>
        <taxon>Pseudomonadota</taxon>
        <taxon>Alphaproteobacteria</taxon>
        <taxon>Acetobacterales</taxon>
        <taxon>Roseomonadaceae</taxon>
        <taxon>Sediminicoccus</taxon>
    </lineage>
</organism>
<evidence type="ECO:0000313" key="1">
    <source>
        <dbReference type="EMBL" id="WPB84452.1"/>
    </source>
</evidence>
<dbReference type="Proteomes" id="UP001305521">
    <property type="component" value="Chromosome"/>
</dbReference>
<proteinExistence type="predicted"/>
<dbReference type="RefSeq" id="WP_318648413.1">
    <property type="nucleotide sequence ID" value="NZ_CP137852.1"/>
</dbReference>
<dbReference type="EMBL" id="CP137852">
    <property type="protein sequence ID" value="WPB84452.1"/>
    <property type="molecule type" value="Genomic_DNA"/>
</dbReference>
<sequence>MDPMIRWAMRLAQWFRNPPSRRHAILMAVVLACCVALVLVERFIGWPAWATLGQPAPRMVR</sequence>
<accession>A0ABZ0PFS5</accession>
<reference evidence="1 2" key="1">
    <citation type="submission" date="2023-11" db="EMBL/GenBank/DDBJ databases">
        <title>Arctic aerobic anoxygenic photoheterotroph Sediminicoccus rosea KRV36 adapts its photosynthesis to long days of polar summer.</title>
        <authorList>
            <person name="Tomasch J."/>
            <person name="Kopejtka K."/>
            <person name="Bily T."/>
            <person name="Gardiner A.T."/>
            <person name="Gardian Z."/>
            <person name="Shivaramu S."/>
            <person name="Koblizek M."/>
            <person name="Engelhardt F."/>
            <person name="Kaftan D."/>
        </authorList>
    </citation>
    <scope>NUCLEOTIDE SEQUENCE [LARGE SCALE GENOMIC DNA]</scope>
    <source>
        <strain evidence="1 2">R-30</strain>
    </source>
</reference>